<dbReference type="AlphaFoldDB" id="A0A0T5Z6M6"/>
<dbReference type="STRING" id="54398.Ga0074115_10477"/>
<gene>
    <name evidence="2" type="ORF">Ga0074115_10477</name>
    <name evidence="3" type="ORF">Ga0076813_13774</name>
</gene>
<evidence type="ECO:0000313" key="4">
    <source>
        <dbReference type="Proteomes" id="UP000051276"/>
    </source>
</evidence>
<dbReference type="RefSeq" id="WP_157292649.1">
    <property type="nucleotide sequence ID" value="NZ_KQ556877.1"/>
</dbReference>
<evidence type="ECO:0000313" key="5">
    <source>
        <dbReference type="Proteomes" id="UP000051634"/>
    </source>
</evidence>
<feature type="chain" id="PRO_5007432646" description="Cytochrome C" evidence="1">
    <location>
        <begin position="24"/>
        <end position="172"/>
    </location>
</feature>
<dbReference type="Proteomes" id="UP000051634">
    <property type="component" value="Unassembled WGS sequence"/>
</dbReference>
<keyword evidence="1" id="KW-0732">Signal</keyword>
<dbReference type="EMBL" id="LMXI01000317">
    <property type="protein sequence ID" value="KRT58553.1"/>
    <property type="molecule type" value="Genomic_DNA"/>
</dbReference>
<comment type="caution">
    <text evidence="3">The sequence shown here is derived from an EMBL/GenBank/DDBJ whole genome shotgun (WGS) entry which is preliminary data.</text>
</comment>
<protein>
    <recommendedName>
        <fullName evidence="6">Cytochrome C</fullName>
    </recommendedName>
</protein>
<evidence type="ECO:0000313" key="3">
    <source>
        <dbReference type="EMBL" id="KRT58553.1"/>
    </source>
</evidence>
<keyword evidence="5" id="KW-1185">Reference proteome</keyword>
<accession>A0A0T5Z6M6</accession>
<evidence type="ECO:0008006" key="6">
    <source>
        <dbReference type="Google" id="ProtNLM"/>
    </source>
</evidence>
<evidence type="ECO:0000256" key="1">
    <source>
        <dbReference type="SAM" id="SignalP"/>
    </source>
</evidence>
<dbReference type="EMBL" id="LDXT01000092">
    <property type="protein sequence ID" value="KRT54316.1"/>
    <property type="molecule type" value="Genomic_DNA"/>
</dbReference>
<organism evidence="3 4">
    <name type="scientific">endosymbiont of Ridgeia piscesae</name>
    <dbReference type="NCBI Taxonomy" id="54398"/>
    <lineage>
        <taxon>Bacteria</taxon>
        <taxon>Pseudomonadati</taxon>
        <taxon>Pseudomonadota</taxon>
        <taxon>Gammaproteobacteria</taxon>
        <taxon>sulfur-oxidizing symbionts</taxon>
    </lineage>
</organism>
<feature type="signal peptide" evidence="1">
    <location>
        <begin position="1"/>
        <end position="23"/>
    </location>
</feature>
<proteinExistence type="predicted"/>
<dbReference type="Proteomes" id="UP000051276">
    <property type="component" value="Unassembled WGS sequence"/>
</dbReference>
<reference evidence="4 5" key="1">
    <citation type="submission" date="2015-11" db="EMBL/GenBank/DDBJ databases">
        <title>The genome of Candidatus Endoriftia persephone in Ridgeia piscesae and population structure of the North Eastern Pacific vestimentiferan symbionts.</title>
        <authorList>
            <person name="Perez M."/>
            <person name="Juniper K.S."/>
        </authorList>
    </citation>
    <scope>NUCLEOTIDE SEQUENCE [LARGE SCALE GENOMIC DNA]</scope>
    <source>
        <strain evidence="3">Ind10</strain>
        <strain evidence="2">Ind11</strain>
    </source>
</reference>
<evidence type="ECO:0000313" key="2">
    <source>
        <dbReference type="EMBL" id="KRT54316.1"/>
    </source>
</evidence>
<sequence length="172" mass="17821">MKKLGALVFVLICGVGAAGRSLAGSEVPFPADWRSWNAVSTPLTAIGALPGCDADVSALPPIYQETVETYCAVRPQGPGAVAVLVRPDSVAAYKSRNGGMGDGANMILHLKELQLLFVSGHKAGAISYGVFKEDGSDVTDANPDAPLGVNTCRVCHSGYEAFCVQGQCGTHK</sequence>
<name>A0A0T5Z6M6_9GAMM</name>